<dbReference type="Gene3D" id="3.30.70.1320">
    <property type="entry name" value="Multidrug efflux transporter AcrB pore domain like"/>
    <property type="match status" value="1"/>
</dbReference>
<dbReference type="Gene3D" id="3.30.70.1430">
    <property type="entry name" value="Multidrug efflux transporter AcrB pore domain"/>
    <property type="match status" value="2"/>
</dbReference>
<feature type="transmembrane region" description="Helical" evidence="1">
    <location>
        <begin position="394"/>
        <end position="415"/>
    </location>
</feature>
<evidence type="ECO:0000313" key="2">
    <source>
        <dbReference type="EMBL" id="KAB2929044.1"/>
    </source>
</evidence>
<feature type="transmembrane region" description="Helical" evidence="1">
    <location>
        <begin position="972"/>
        <end position="991"/>
    </location>
</feature>
<dbReference type="Gene3D" id="3.30.70.1440">
    <property type="entry name" value="Multidrug efflux transporter AcrB pore domain"/>
    <property type="match status" value="1"/>
</dbReference>
<dbReference type="Gene3D" id="1.20.1640.10">
    <property type="entry name" value="Multidrug efflux transporter AcrB transmembrane domain"/>
    <property type="match status" value="2"/>
</dbReference>
<feature type="transmembrane region" description="Helical" evidence="1">
    <location>
        <begin position="475"/>
        <end position="499"/>
    </location>
</feature>
<evidence type="ECO:0000313" key="3">
    <source>
        <dbReference type="Proteomes" id="UP000460298"/>
    </source>
</evidence>
<keyword evidence="1" id="KW-0812">Transmembrane</keyword>
<accession>A0A833GXE6</accession>
<organism evidence="2 3">
    <name type="scientific">Leptonema illini</name>
    <dbReference type="NCBI Taxonomy" id="183"/>
    <lineage>
        <taxon>Bacteria</taxon>
        <taxon>Pseudomonadati</taxon>
        <taxon>Spirochaetota</taxon>
        <taxon>Spirochaetia</taxon>
        <taxon>Leptospirales</taxon>
        <taxon>Leptospiraceae</taxon>
        <taxon>Leptonema</taxon>
    </lineage>
</organism>
<feature type="transmembrane region" description="Helical" evidence="1">
    <location>
        <begin position="564"/>
        <end position="582"/>
    </location>
</feature>
<dbReference type="SUPFAM" id="SSF82693">
    <property type="entry name" value="Multidrug efflux transporter AcrB pore domain, PN1, PN2, PC1 and PC2 subdomains"/>
    <property type="match status" value="2"/>
</dbReference>
<gene>
    <name evidence="2" type="ORF">F9K24_21000</name>
</gene>
<proteinExistence type="predicted"/>
<dbReference type="Pfam" id="PF00873">
    <property type="entry name" value="ACR_tran"/>
    <property type="match status" value="1"/>
</dbReference>
<protein>
    <submittedName>
        <fullName evidence="2">Efflux RND transporter permease subunit</fullName>
    </submittedName>
</protein>
<feature type="transmembrane region" description="Helical" evidence="1">
    <location>
        <begin position="368"/>
        <end position="388"/>
    </location>
</feature>
<feature type="transmembrane region" description="Helical" evidence="1">
    <location>
        <begin position="1003"/>
        <end position="1028"/>
    </location>
</feature>
<feature type="transmembrane region" description="Helical" evidence="1">
    <location>
        <begin position="342"/>
        <end position="361"/>
    </location>
</feature>
<name>A0A833GXE6_9LEPT</name>
<dbReference type="PRINTS" id="PR00702">
    <property type="entry name" value="ACRIFLAVINRP"/>
</dbReference>
<dbReference type="GO" id="GO:0042910">
    <property type="term" value="F:xenobiotic transmembrane transporter activity"/>
    <property type="evidence" value="ECO:0007669"/>
    <property type="project" value="TreeGrafter"/>
</dbReference>
<dbReference type="PANTHER" id="PTHR32063">
    <property type="match status" value="1"/>
</dbReference>
<dbReference type="InterPro" id="IPR001036">
    <property type="entry name" value="Acrflvin-R"/>
</dbReference>
<keyword evidence="1" id="KW-1133">Transmembrane helix</keyword>
<feature type="transmembrane region" description="Helical" evidence="1">
    <location>
        <begin position="875"/>
        <end position="894"/>
    </location>
</feature>
<feature type="transmembrane region" description="Helical" evidence="1">
    <location>
        <begin position="901"/>
        <end position="921"/>
    </location>
</feature>
<keyword evidence="1" id="KW-0472">Membrane</keyword>
<dbReference type="Gene3D" id="3.30.2090.10">
    <property type="entry name" value="Multidrug efflux transporter AcrB TolC docking domain, DN and DC subdomains"/>
    <property type="match status" value="2"/>
</dbReference>
<feature type="transmembrane region" description="Helical" evidence="1">
    <location>
        <begin position="927"/>
        <end position="951"/>
    </location>
</feature>
<dbReference type="GO" id="GO:0005886">
    <property type="term" value="C:plasma membrane"/>
    <property type="evidence" value="ECO:0007669"/>
    <property type="project" value="TreeGrafter"/>
</dbReference>
<evidence type="ECO:0000256" key="1">
    <source>
        <dbReference type="SAM" id="Phobius"/>
    </source>
</evidence>
<dbReference type="InterPro" id="IPR027463">
    <property type="entry name" value="AcrB_DN_DC_subdom"/>
</dbReference>
<dbReference type="EMBL" id="WBUI01000038">
    <property type="protein sequence ID" value="KAB2929044.1"/>
    <property type="molecule type" value="Genomic_DNA"/>
</dbReference>
<dbReference type="SUPFAM" id="SSF82866">
    <property type="entry name" value="Multidrug efflux transporter AcrB transmembrane domain"/>
    <property type="match status" value="2"/>
</dbReference>
<reference evidence="2 3" key="1">
    <citation type="submission" date="2019-10" db="EMBL/GenBank/DDBJ databases">
        <title>Extracellular Electron Transfer in a Candidatus Methanoperedens spp. Enrichment Culture.</title>
        <authorList>
            <person name="Berger S."/>
            <person name="Rangel Shaw D."/>
            <person name="Berben T."/>
            <person name="In 'T Zandt M."/>
            <person name="Frank J."/>
            <person name="Reimann J."/>
            <person name="Jetten M.S.M."/>
            <person name="Welte C.U."/>
        </authorList>
    </citation>
    <scope>NUCLEOTIDE SEQUENCE [LARGE SCALE GENOMIC DNA]</scope>
    <source>
        <strain evidence="2">SB12</strain>
    </source>
</reference>
<dbReference type="Proteomes" id="UP000460298">
    <property type="component" value="Unassembled WGS sequence"/>
</dbReference>
<dbReference type="AlphaFoldDB" id="A0A833GXE6"/>
<comment type="caution">
    <text evidence="2">The sequence shown here is derived from an EMBL/GenBank/DDBJ whole genome shotgun (WGS) entry which is preliminary data.</text>
</comment>
<sequence>MSMSPFSKLLGRPIAASMIVSSLSLMGLVSIFRLPLGLLPNLANPGVTVLTRYPGVSSDAIERILTIPIEREMRDIPSIEKILSSSSDGESRVHLVFYPDTDVDIRMLDVREKLFQLEDRLPREVEPPSVLRYDPSNRPVFIVSFSPPESGDEPFRRLREIVEFQIKPAFERIRGVSEVSIGGGSEREIQLQIDPHRLVALQITDQVTSALDDGNMFIPAGRLDAGRSLVYADSRLLSIRQIGTLFVPMQTSSRDRESRRPQIPFDAFAEVRDSQRDPTSLSLSNGKERISLYIEKAGDANTLSITDECEREIASMSTRFPDIQSHTVYNQGAQIKEAISQVLSACIGGVVLAVAVLHLFLRRIGFTLVIGIAIPASLLTTFFLMFLFDIELNVMSLSGLALGAGMLIDASIVVCEASAKTLASATAKGTETVYAIGRAAASVRAEVVASTLSTIIVFIPLLFTDHGTRALYRDFSVTVSLSLITSMIFSLTVLPVFLVRAASFQQSARSPQRSLSGIGMHRVFSFTGSKASKYITYIRSIEFFRPERWVSFYSQMGKRKHRSIFFIGCAMLAAPLLFVLSAKEYMARAESDTIEASIDLDPGIHLERTRAIVENIEERIAKHPAVRETNSKIESSHATLTIKIDNESGAELIIAELQSITDGNSDAYVHYERSVEGSGSTELELEFFGEDVGAMKQFAKAFADKIQSQIPEVERVILRFRDGRQDLALYPYSLKNEMQGVSASMIGRSLRQLLQGNVITKYYDSTPGSEREIDVRIKARAGMIETPEDVLELQLPGTPAPIKTLLRPVFEESETRIYRNNRRRSISILLQFQSGSAASLAAKVEALLDESTLPAETVAAFADSYKRMQENQKQMSISLVLSVVLVYLLLAFLFENLLDPLIVLTSIPVSLSFVFLLLMILKRPLNISIYIGLIMLGGIVVNNAILILSEIRSEKQALRTIEQFMTVSFRRLRPILMTTGTTVLGMAPLLFDTGSQSALWNSLAITVSSGLLFSMPAVLFMIPFLAYLQKTSSKQESI</sequence>
<feature type="transmembrane region" description="Helical" evidence="1">
    <location>
        <begin position="445"/>
        <end position="463"/>
    </location>
</feature>
<dbReference type="PANTHER" id="PTHR32063:SF0">
    <property type="entry name" value="SWARMING MOTILITY PROTEIN SWRC"/>
    <property type="match status" value="1"/>
</dbReference>